<keyword evidence="3" id="KW-1185">Reference proteome</keyword>
<dbReference type="SUPFAM" id="SSF53474">
    <property type="entry name" value="alpha/beta-Hydrolases"/>
    <property type="match status" value="1"/>
</dbReference>
<comment type="caution">
    <text evidence="2">The sequence shown here is derived from an EMBL/GenBank/DDBJ whole genome shotgun (WGS) entry which is preliminary data.</text>
</comment>
<evidence type="ECO:0000259" key="1">
    <source>
        <dbReference type="Pfam" id="PF01738"/>
    </source>
</evidence>
<dbReference type="RefSeq" id="WP_259487343.1">
    <property type="nucleotide sequence ID" value="NZ_JANTEZ010000006.1"/>
</dbReference>
<proteinExistence type="predicted"/>
<dbReference type="InterPro" id="IPR029058">
    <property type="entry name" value="AB_hydrolase_fold"/>
</dbReference>
<dbReference type="InterPro" id="IPR002925">
    <property type="entry name" value="Dienelactn_hydro"/>
</dbReference>
<dbReference type="EMBL" id="JANTEZ010000006">
    <property type="protein sequence ID" value="MCS5715832.1"/>
    <property type="molecule type" value="Genomic_DNA"/>
</dbReference>
<evidence type="ECO:0000313" key="2">
    <source>
        <dbReference type="EMBL" id="MCS5715832.1"/>
    </source>
</evidence>
<dbReference type="InterPro" id="IPR051049">
    <property type="entry name" value="Dienelactone_hydrolase-like"/>
</dbReference>
<feature type="domain" description="Dienelactone hydrolase" evidence="1">
    <location>
        <begin position="21"/>
        <end position="222"/>
    </location>
</feature>
<accession>A0ABT2GJQ9</accession>
<keyword evidence="2" id="KW-0378">Hydrolase</keyword>
<dbReference type="PANTHER" id="PTHR46623">
    <property type="entry name" value="CARBOXYMETHYLENEBUTENOLIDASE-RELATED"/>
    <property type="match status" value="1"/>
</dbReference>
<dbReference type="Pfam" id="PF01738">
    <property type="entry name" value="DLH"/>
    <property type="match status" value="1"/>
</dbReference>
<protein>
    <submittedName>
        <fullName evidence="2">Dienelactone hydrolase family protein</fullName>
    </submittedName>
</protein>
<sequence length="226" mass="23428">MAEFVEIPSPGWPLHFGEAGRPAVVIVHDAYGRLPYLEAYARALAAQGFFVVVPDLFDGVASIEADGAAELEARLDPGFALATLEDAVAIARTPDGPAADSGEPAERARVGLIGLGLGGRYALRLAQSGAADAVVAYHALLGDDEGGVIPAPVLLHRADGTAWAGGVDIDGFVSRLKEHGTPVTQHSYAGTVAGFANATVLRLVDRNAAALAFARSTYFLQAQLLD</sequence>
<evidence type="ECO:0000313" key="3">
    <source>
        <dbReference type="Proteomes" id="UP001165580"/>
    </source>
</evidence>
<dbReference type="PANTHER" id="PTHR46623:SF6">
    <property type="entry name" value="ALPHA_BETA-HYDROLASES SUPERFAMILY PROTEIN"/>
    <property type="match status" value="1"/>
</dbReference>
<reference evidence="2" key="1">
    <citation type="submission" date="2022-08" db="EMBL/GenBank/DDBJ databases">
        <authorList>
            <person name="Deng Y."/>
            <person name="Han X.-F."/>
            <person name="Zhang Y.-Q."/>
        </authorList>
    </citation>
    <scope>NUCLEOTIDE SEQUENCE</scope>
    <source>
        <strain evidence="2">CPCC 205716</strain>
    </source>
</reference>
<organism evidence="2 3">
    <name type="scientific">Herbiconiux gentiana</name>
    <dbReference type="NCBI Taxonomy" id="2970912"/>
    <lineage>
        <taxon>Bacteria</taxon>
        <taxon>Bacillati</taxon>
        <taxon>Actinomycetota</taxon>
        <taxon>Actinomycetes</taxon>
        <taxon>Micrococcales</taxon>
        <taxon>Microbacteriaceae</taxon>
        <taxon>Herbiconiux</taxon>
    </lineage>
</organism>
<dbReference type="GO" id="GO:0016787">
    <property type="term" value="F:hydrolase activity"/>
    <property type="evidence" value="ECO:0007669"/>
    <property type="project" value="UniProtKB-KW"/>
</dbReference>
<dbReference type="Proteomes" id="UP001165580">
    <property type="component" value="Unassembled WGS sequence"/>
</dbReference>
<name>A0ABT2GJQ9_9MICO</name>
<dbReference type="Gene3D" id="3.40.50.1820">
    <property type="entry name" value="alpha/beta hydrolase"/>
    <property type="match status" value="1"/>
</dbReference>
<gene>
    <name evidence="2" type="ORF">NVV95_14875</name>
</gene>